<feature type="compositionally biased region" description="Polar residues" evidence="1">
    <location>
        <begin position="216"/>
        <end position="229"/>
    </location>
</feature>
<feature type="region of interest" description="Disordered" evidence="1">
    <location>
        <begin position="318"/>
        <end position="357"/>
    </location>
</feature>
<proteinExistence type="predicted"/>
<feature type="compositionally biased region" description="Polar residues" evidence="1">
    <location>
        <begin position="250"/>
        <end position="265"/>
    </location>
</feature>
<name>A0A2P5D517_PARAD</name>
<evidence type="ECO:0000313" key="2">
    <source>
        <dbReference type="EMBL" id="PON68355.1"/>
    </source>
</evidence>
<dbReference type="EMBL" id="JXTB01000064">
    <property type="protein sequence ID" value="PON68355.1"/>
    <property type="molecule type" value="Genomic_DNA"/>
</dbReference>
<gene>
    <name evidence="2" type="ORF">PanWU01x14_096750</name>
</gene>
<feature type="region of interest" description="Disordered" evidence="1">
    <location>
        <begin position="216"/>
        <end position="276"/>
    </location>
</feature>
<organism evidence="2 3">
    <name type="scientific">Parasponia andersonii</name>
    <name type="common">Sponia andersonii</name>
    <dbReference type="NCBI Taxonomy" id="3476"/>
    <lineage>
        <taxon>Eukaryota</taxon>
        <taxon>Viridiplantae</taxon>
        <taxon>Streptophyta</taxon>
        <taxon>Embryophyta</taxon>
        <taxon>Tracheophyta</taxon>
        <taxon>Spermatophyta</taxon>
        <taxon>Magnoliopsida</taxon>
        <taxon>eudicotyledons</taxon>
        <taxon>Gunneridae</taxon>
        <taxon>Pentapetalae</taxon>
        <taxon>rosids</taxon>
        <taxon>fabids</taxon>
        <taxon>Rosales</taxon>
        <taxon>Cannabaceae</taxon>
        <taxon>Parasponia</taxon>
    </lineage>
</organism>
<dbReference type="PANTHER" id="PTHR31286">
    <property type="entry name" value="GLYCINE-RICH CELL WALL STRUCTURAL PROTEIN 1.8-LIKE"/>
    <property type="match status" value="1"/>
</dbReference>
<dbReference type="PANTHER" id="PTHR31286:SF167">
    <property type="entry name" value="OS09G0268800 PROTEIN"/>
    <property type="match status" value="1"/>
</dbReference>
<dbReference type="InterPro" id="IPR040256">
    <property type="entry name" value="At4g02000-like"/>
</dbReference>
<accession>A0A2P5D517</accession>
<reference evidence="3" key="1">
    <citation type="submission" date="2016-06" db="EMBL/GenBank/DDBJ databases">
        <title>Parallel loss of symbiosis genes in relatives of nitrogen-fixing non-legume Parasponia.</title>
        <authorList>
            <person name="Van Velzen R."/>
            <person name="Holmer R."/>
            <person name="Bu F."/>
            <person name="Rutten L."/>
            <person name="Van Zeijl A."/>
            <person name="Liu W."/>
            <person name="Santuari L."/>
            <person name="Cao Q."/>
            <person name="Sharma T."/>
            <person name="Shen D."/>
            <person name="Roswanjaya Y."/>
            <person name="Wardhani T."/>
            <person name="Kalhor M.S."/>
            <person name="Jansen J."/>
            <person name="Van den Hoogen J."/>
            <person name="Gungor B."/>
            <person name="Hartog M."/>
            <person name="Hontelez J."/>
            <person name="Verver J."/>
            <person name="Yang W.-C."/>
            <person name="Schijlen E."/>
            <person name="Repin R."/>
            <person name="Schilthuizen M."/>
            <person name="Schranz E."/>
            <person name="Heidstra R."/>
            <person name="Miyata K."/>
            <person name="Fedorova E."/>
            <person name="Kohlen W."/>
            <person name="Bisseling T."/>
            <person name="Smit S."/>
            <person name="Geurts R."/>
        </authorList>
    </citation>
    <scope>NUCLEOTIDE SEQUENCE [LARGE SCALE GENOMIC DNA]</scope>
    <source>
        <strain evidence="3">cv. WU1-14</strain>
    </source>
</reference>
<dbReference type="OrthoDB" id="1164717at2759"/>
<sequence length="370" mass="41112">MGAGWRSLRGFCLCKQLSPWSLPTIVNRWNSLSITEEEEGVLDDSLLNEGAEDLKLGLIGQNTFVFSFKHEIEKRRILEGEPWCFSKSLLVLKEFDDLESPGQGDYRFVKFWVRMFNLPLHGMTEGIGRYLENRLGRCIEVEMDKNGHCWGHYLRVRVQVDVTMPLMRGMKVRLGFSVASGNFDHGDWIKAPSHQHSIGAPKIRLVSCTLESRTVSQNTETGMRLSSDQSPDEVARGGGLHPTDKVVTAGTPTTFSNSSSPINQTHAEENEDVKEKKWSEWVPADGAPRKATSGPLFPTVLTLSLKLILIIVAANKGATSQGGKEHVPPRKPNLKRMARGKKQDGPNASPCIPASKRKTQVADKVVVEIN</sequence>
<comment type="caution">
    <text evidence="2">The sequence shown here is derived from an EMBL/GenBank/DDBJ whole genome shotgun (WGS) entry which is preliminary data.</text>
</comment>
<dbReference type="Proteomes" id="UP000237105">
    <property type="component" value="Unassembled WGS sequence"/>
</dbReference>
<dbReference type="AlphaFoldDB" id="A0A2P5D517"/>
<evidence type="ECO:0000313" key="3">
    <source>
        <dbReference type="Proteomes" id="UP000237105"/>
    </source>
</evidence>
<keyword evidence="3" id="KW-1185">Reference proteome</keyword>
<protein>
    <submittedName>
        <fullName evidence="2">Uncharacterized protein</fullName>
    </submittedName>
</protein>
<evidence type="ECO:0000256" key="1">
    <source>
        <dbReference type="SAM" id="MobiDB-lite"/>
    </source>
</evidence>